<gene>
    <name evidence="1" type="ORF">KEC16_05845</name>
</gene>
<accession>A0ABS5I9X3</accession>
<dbReference type="EMBL" id="JAGTUF010000003">
    <property type="protein sequence ID" value="MBR9971229.1"/>
    <property type="molecule type" value="Genomic_DNA"/>
</dbReference>
<name>A0ABS5I9X3_9PROT</name>
<evidence type="ECO:0000313" key="2">
    <source>
        <dbReference type="Proteomes" id="UP000680714"/>
    </source>
</evidence>
<comment type="caution">
    <text evidence="1">The sequence shown here is derived from an EMBL/GenBank/DDBJ whole genome shotgun (WGS) entry which is preliminary data.</text>
</comment>
<dbReference type="RefSeq" id="WP_211546784.1">
    <property type="nucleotide sequence ID" value="NZ_JAGTUF010000003.1"/>
</dbReference>
<evidence type="ECO:0000313" key="1">
    <source>
        <dbReference type="EMBL" id="MBR9971229.1"/>
    </source>
</evidence>
<dbReference type="Proteomes" id="UP000680714">
    <property type="component" value="Unassembled WGS sequence"/>
</dbReference>
<keyword evidence="2" id="KW-1185">Reference proteome</keyword>
<reference evidence="1 2" key="1">
    <citation type="submission" date="2021-04" db="EMBL/GenBank/DDBJ databases">
        <title>Magnetospirillum sulfuroxidans sp. nov., a facultative chemolithoautotrophic sulfur-oxidizing alphaproteobacterium isolated from freshwater sediment and proposals for Paramagetospirillum gen. nov., and Magnetospirillaceae fam. nov.</title>
        <authorList>
            <person name="Koziaeva V."/>
            <person name="Geelhoed J.S."/>
            <person name="Sorokin D.Y."/>
            <person name="Grouzdev D.S."/>
        </authorList>
    </citation>
    <scope>NUCLEOTIDE SEQUENCE [LARGE SCALE GENOMIC DNA]</scope>
    <source>
        <strain evidence="1 2">J10</strain>
    </source>
</reference>
<protein>
    <submittedName>
        <fullName evidence="1">Uncharacterized protein</fullName>
    </submittedName>
</protein>
<sequence>MALSAIALCSRALLKLGAATIASFDEGTAEAEVCANLYPSVRDATLSSYPWKFATGQVSLPRLVAQPVADYAMAYQLPADFLRAMSAGVAGQGFGLSYRIAENRLHCDADEVTLTYIFRPAEISFPPFFDQVLICRLAAEFCIPLTESTTRAEFLYRLAEDEYRRAKLVDAQQDVPSAITNFPLIEVRS</sequence>
<proteinExistence type="predicted"/>
<organism evidence="1 2">
    <name type="scientific">Magnetospirillum sulfuroxidans</name>
    <dbReference type="NCBI Taxonomy" id="611300"/>
    <lineage>
        <taxon>Bacteria</taxon>
        <taxon>Pseudomonadati</taxon>
        <taxon>Pseudomonadota</taxon>
        <taxon>Alphaproteobacteria</taxon>
        <taxon>Rhodospirillales</taxon>
        <taxon>Rhodospirillaceae</taxon>
        <taxon>Magnetospirillum</taxon>
    </lineage>
</organism>